<reference evidence="3 4" key="2">
    <citation type="journal article" date="2017" name="Front. Plant Sci.">
        <title>Gene Classification and Mining of Molecular Markers Useful in Red Clover (Trifolium pratense) Breeding.</title>
        <authorList>
            <person name="Istvanek J."/>
            <person name="Dluhosova J."/>
            <person name="Dluhos P."/>
            <person name="Patkova L."/>
            <person name="Nedelnik J."/>
            <person name="Repkova J."/>
        </authorList>
    </citation>
    <scope>NUCLEOTIDE SEQUENCE [LARGE SCALE GENOMIC DNA]</scope>
    <source>
        <strain evidence="4">cv. Tatra</strain>
        <tissue evidence="3">Young leaves</tissue>
    </source>
</reference>
<dbReference type="EMBL" id="ASHM01117877">
    <property type="protein sequence ID" value="PNX71026.1"/>
    <property type="molecule type" value="Genomic_DNA"/>
</dbReference>
<feature type="non-terminal residue" evidence="3">
    <location>
        <position position="1"/>
    </location>
</feature>
<evidence type="ECO:0000256" key="2">
    <source>
        <dbReference type="SAM" id="MobiDB-lite"/>
    </source>
</evidence>
<sequence>VSRSHLLLTHLLPPHLLQLSHSIDEFQELLARLRLEKDAWERKFRESELENQELKEKLKEQERVLSLQSGLLVEKEEMIRVKDALLRQDSKRKKRQGDLFSSGLDSRFDG</sequence>
<accession>A0A2K3KXM4</accession>
<evidence type="ECO:0000313" key="4">
    <source>
        <dbReference type="Proteomes" id="UP000236291"/>
    </source>
</evidence>
<evidence type="ECO:0000313" key="3">
    <source>
        <dbReference type="EMBL" id="PNX71026.1"/>
    </source>
</evidence>
<organism evidence="3 4">
    <name type="scientific">Trifolium pratense</name>
    <name type="common">Red clover</name>
    <dbReference type="NCBI Taxonomy" id="57577"/>
    <lineage>
        <taxon>Eukaryota</taxon>
        <taxon>Viridiplantae</taxon>
        <taxon>Streptophyta</taxon>
        <taxon>Embryophyta</taxon>
        <taxon>Tracheophyta</taxon>
        <taxon>Spermatophyta</taxon>
        <taxon>Magnoliopsida</taxon>
        <taxon>eudicotyledons</taxon>
        <taxon>Gunneridae</taxon>
        <taxon>Pentapetalae</taxon>
        <taxon>rosids</taxon>
        <taxon>fabids</taxon>
        <taxon>Fabales</taxon>
        <taxon>Fabaceae</taxon>
        <taxon>Papilionoideae</taxon>
        <taxon>50 kb inversion clade</taxon>
        <taxon>NPAAA clade</taxon>
        <taxon>Hologalegina</taxon>
        <taxon>IRL clade</taxon>
        <taxon>Trifolieae</taxon>
        <taxon>Trifolium</taxon>
    </lineage>
</organism>
<comment type="caution">
    <text evidence="3">The sequence shown here is derived from an EMBL/GenBank/DDBJ whole genome shotgun (WGS) entry which is preliminary data.</text>
</comment>
<keyword evidence="1" id="KW-0175">Coiled coil</keyword>
<feature type="coiled-coil region" evidence="1">
    <location>
        <begin position="16"/>
        <end position="64"/>
    </location>
</feature>
<reference evidence="3 4" key="1">
    <citation type="journal article" date="2014" name="Am. J. Bot.">
        <title>Genome assembly and annotation for red clover (Trifolium pratense; Fabaceae).</title>
        <authorList>
            <person name="Istvanek J."/>
            <person name="Jaros M."/>
            <person name="Krenek A."/>
            <person name="Repkova J."/>
        </authorList>
    </citation>
    <scope>NUCLEOTIDE SEQUENCE [LARGE SCALE GENOMIC DNA]</scope>
    <source>
        <strain evidence="4">cv. Tatra</strain>
        <tissue evidence="3">Young leaves</tissue>
    </source>
</reference>
<feature type="region of interest" description="Disordered" evidence="2">
    <location>
        <begin position="89"/>
        <end position="110"/>
    </location>
</feature>
<dbReference type="AlphaFoldDB" id="A0A2K3KXM4"/>
<name>A0A2K3KXM4_TRIPR</name>
<dbReference type="Proteomes" id="UP000236291">
    <property type="component" value="Unassembled WGS sequence"/>
</dbReference>
<gene>
    <name evidence="3" type="ORF">L195_g057982</name>
</gene>
<protein>
    <submittedName>
        <fullName evidence="3">Uncharacterized protein</fullName>
    </submittedName>
</protein>
<proteinExistence type="predicted"/>
<evidence type="ECO:0000256" key="1">
    <source>
        <dbReference type="SAM" id="Coils"/>
    </source>
</evidence>